<dbReference type="Gene3D" id="3.30.420.10">
    <property type="entry name" value="Ribonuclease H-like superfamily/Ribonuclease H"/>
    <property type="match status" value="1"/>
</dbReference>
<dbReference type="SUPFAM" id="SSF53098">
    <property type="entry name" value="Ribonuclease H-like"/>
    <property type="match status" value="1"/>
</dbReference>
<protein>
    <submittedName>
        <fullName evidence="2">Integrase catalytic domain-containing protein</fullName>
    </submittedName>
</protein>
<gene>
    <name evidence="2" type="primary">AVEN_197908_1</name>
    <name evidence="2" type="ORF">TNCV_1297041</name>
</gene>
<dbReference type="AlphaFoldDB" id="A0A8X6VII6"/>
<dbReference type="PANTHER" id="PTHR38681">
    <property type="entry name" value="RETROVIRUS-RELATED POL POLYPROTEIN FROM TRANSPOSON 412-LIKE PROTEIN-RELATED"/>
    <property type="match status" value="1"/>
</dbReference>
<dbReference type="GO" id="GO:0003676">
    <property type="term" value="F:nucleic acid binding"/>
    <property type="evidence" value="ECO:0007669"/>
    <property type="project" value="InterPro"/>
</dbReference>
<dbReference type="EMBL" id="BMAU01021325">
    <property type="protein sequence ID" value="GFY14044.1"/>
    <property type="molecule type" value="Genomic_DNA"/>
</dbReference>
<dbReference type="PROSITE" id="PS50994">
    <property type="entry name" value="INTEGRASE"/>
    <property type="match status" value="1"/>
</dbReference>
<proteinExistence type="predicted"/>
<dbReference type="PANTHER" id="PTHR38681:SF1">
    <property type="entry name" value="RETROVIRUS-RELATED POL POLYPROTEIN FROM TRANSPOSON 412-LIKE PROTEIN"/>
    <property type="match status" value="1"/>
</dbReference>
<keyword evidence="3" id="KW-1185">Reference proteome</keyword>
<dbReference type="Proteomes" id="UP000887159">
    <property type="component" value="Unassembled WGS sequence"/>
</dbReference>
<comment type="caution">
    <text evidence="2">The sequence shown here is derived from an EMBL/GenBank/DDBJ whole genome shotgun (WGS) entry which is preliminary data.</text>
</comment>
<name>A0A8X6VII6_TRICX</name>
<dbReference type="InterPro" id="IPR001584">
    <property type="entry name" value="Integrase_cat-core"/>
</dbReference>
<accession>A0A8X6VII6</accession>
<dbReference type="InterPro" id="IPR012337">
    <property type="entry name" value="RNaseH-like_sf"/>
</dbReference>
<evidence type="ECO:0000313" key="2">
    <source>
        <dbReference type="EMBL" id="GFY14044.1"/>
    </source>
</evidence>
<feature type="domain" description="Integrase catalytic" evidence="1">
    <location>
        <begin position="1"/>
        <end position="116"/>
    </location>
</feature>
<reference evidence="2" key="1">
    <citation type="submission" date="2020-08" db="EMBL/GenBank/DDBJ databases">
        <title>Multicomponent nature underlies the extraordinary mechanical properties of spider dragline silk.</title>
        <authorList>
            <person name="Kono N."/>
            <person name="Nakamura H."/>
            <person name="Mori M."/>
            <person name="Yoshida Y."/>
            <person name="Ohtoshi R."/>
            <person name="Malay A.D."/>
            <person name="Moran D.A.P."/>
            <person name="Tomita M."/>
            <person name="Numata K."/>
            <person name="Arakawa K."/>
        </authorList>
    </citation>
    <scope>NUCLEOTIDE SEQUENCE</scope>
</reference>
<dbReference type="InterPro" id="IPR036397">
    <property type="entry name" value="RNaseH_sf"/>
</dbReference>
<sequence length="155" mass="17663">MVDASDNAVDGVLQQYVNNHLPPLVFFSMRLTPGQKRWPQVLPVMDIRAETVATAVYHGWISKFGSPSYIVTDQGTQFEAELFYELSKLLGFKRKRITAYHPQANGLVERWHRTLKVTIMCHSDATWYQSLPTVLLGLRTTIHKDLKATSAELVF</sequence>
<evidence type="ECO:0000259" key="1">
    <source>
        <dbReference type="PROSITE" id="PS50994"/>
    </source>
</evidence>
<dbReference type="GO" id="GO:0015074">
    <property type="term" value="P:DNA integration"/>
    <property type="evidence" value="ECO:0007669"/>
    <property type="project" value="InterPro"/>
</dbReference>
<evidence type="ECO:0000313" key="3">
    <source>
        <dbReference type="Proteomes" id="UP000887159"/>
    </source>
</evidence>
<organism evidence="2 3">
    <name type="scientific">Trichonephila clavipes</name>
    <name type="common">Golden silk orbweaver</name>
    <name type="synonym">Nephila clavipes</name>
    <dbReference type="NCBI Taxonomy" id="2585209"/>
    <lineage>
        <taxon>Eukaryota</taxon>
        <taxon>Metazoa</taxon>
        <taxon>Ecdysozoa</taxon>
        <taxon>Arthropoda</taxon>
        <taxon>Chelicerata</taxon>
        <taxon>Arachnida</taxon>
        <taxon>Araneae</taxon>
        <taxon>Araneomorphae</taxon>
        <taxon>Entelegynae</taxon>
        <taxon>Araneoidea</taxon>
        <taxon>Nephilidae</taxon>
        <taxon>Trichonephila</taxon>
    </lineage>
</organism>